<dbReference type="AlphaFoldDB" id="A0A383V3Q2"/>
<accession>A0A383V3Q2</accession>
<proteinExistence type="predicted"/>
<dbReference type="Pfam" id="PF12937">
    <property type="entry name" value="F-box-like"/>
    <property type="match status" value="1"/>
</dbReference>
<dbReference type="EMBL" id="FNXT01000048">
    <property type="protein sequence ID" value="SZX60215.1"/>
    <property type="molecule type" value="Genomic_DNA"/>
</dbReference>
<dbReference type="InterPro" id="IPR001810">
    <property type="entry name" value="F-box_dom"/>
</dbReference>
<protein>
    <recommendedName>
        <fullName evidence="2">F-box domain-containing protein</fullName>
    </recommendedName>
</protein>
<dbReference type="SUPFAM" id="SSF81383">
    <property type="entry name" value="F-box domain"/>
    <property type="match status" value="1"/>
</dbReference>
<reference evidence="3 4" key="1">
    <citation type="submission" date="2016-10" db="EMBL/GenBank/DDBJ databases">
        <authorList>
            <person name="Cai Z."/>
        </authorList>
    </citation>
    <scope>NUCLEOTIDE SEQUENCE [LARGE SCALE GENOMIC DNA]</scope>
</reference>
<organism evidence="3 4">
    <name type="scientific">Tetradesmus obliquus</name>
    <name type="common">Green alga</name>
    <name type="synonym">Acutodesmus obliquus</name>
    <dbReference type="NCBI Taxonomy" id="3088"/>
    <lineage>
        <taxon>Eukaryota</taxon>
        <taxon>Viridiplantae</taxon>
        <taxon>Chlorophyta</taxon>
        <taxon>core chlorophytes</taxon>
        <taxon>Chlorophyceae</taxon>
        <taxon>CS clade</taxon>
        <taxon>Sphaeropleales</taxon>
        <taxon>Scenedesmaceae</taxon>
        <taxon>Tetradesmus</taxon>
    </lineage>
</organism>
<sequence length="504" mass="52364">MSSLAAQCSTGREPWCFYAHLHRPAKAEETEQGHGPAALQLNEVLEQVFSFVDSTTLCTTAPLVCKQWHAAAQCPLLWIPRLDPQLLAVAAQQQQQQQHKRQHTTSITLPDNTGDMINPSQSFSGSFLQATVLASSSGPSLALLQQAVYGRNLLRNPCFLASQNTCRRSGSSSSSSGIMRKARAVLSPEQRLAWVTTVGEPSPCMWQCPPLGLPADTAPPPAPLPYPSNRSSSGLSGQLQGWLRGAIAAAAVGVPAASAAAAAAGRSVGAAAGSTVAAGGASSGDAGGVSCLATGSSWNEAVQVVDLLEELTCRGLPRQLAAALLDSAGLALGLSVWVAAPHQPHSQQQQDPDQPDTDTAATDAGCEASAAAGAAHVAHAQFAAALMLDDGAVPLRSFQSFVRRDSSHHFFSRRLAVAPGGWRRYAYLLPCIPAGCRRAVVLLRGRGPQPCLNSSSSSSSSGSSASCGAKFASAQLAFVRQADIAQFGAEACMASWAEQQLARP</sequence>
<dbReference type="Proteomes" id="UP000256970">
    <property type="component" value="Unassembled WGS sequence"/>
</dbReference>
<evidence type="ECO:0000256" key="1">
    <source>
        <dbReference type="SAM" id="MobiDB-lite"/>
    </source>
</evidence>
<keyword evidence="4" id="KW-1185">Reference proteome</keyword>
<dbReference type="InterPro" id="IPR036047">
    <property type="entry name" value="F-box-like_dom_sf"/>
</dbReference>
<evidence type="ECO:0000313" key="4">
    <source>
        <dbReference type="Proteomes" id="UP000256970"/>
    </source>
</evidence>
<name>A0A383V3Q2_TETOB</name>
<feature type="region of interest" description="Disordered" evidence="1">
    <location>
        <begin position="342"/>
        <end position="362"/>
    </location>
</feature>
<evidence type="ECO:0000313" key="3">
    <source>
        <dbReference type="EMBL" id="SZX60215.1"/>
    </source>
</evidence>
<gene>
    <name evidence="3" type="ORF">BQ4739_LOCUS790</name>
</gene>
<feature type="domain" description="F-box" evidence="2">
    <location>
        <begin position="42"/>
        <end position="78"/>
    </location>
</feature>
<evidence type="ECO:0000259" key="2">
    <source>
        <dbReference type="Pfam" id="PF12937"/>
    </source>
</evidence>
<dbReference type="Gene3D" id="1.20.1280.50">
    <property type="match status" value="1"/>
</dbReference>